<dbReference type="Proteomes" id="UP000070054">
    <property type="component" value="Unassembled WGS sequence"/>
</dbReference>
<organism evidence="4 5">
    <name type="scientific">Colletotrichum nymphaeae SA-01</name>
    <dbReference type="NCBI Taxonomy" id="1460502"/>
    <lineage>
        <taxon>Eukaryota</taxon>
        <taxon>Fungi</taxon>
        <taxon>Dikarya</taxon>
        <taxon>Ascomycota</taxon>
        <taxon>Pezizomycotina</taxon>
        <taxon>Sordariomycetes</taxon>
        <taxon>Hypocreomycetidae</taxon>
        <taxon>Glomerellales</taxon>
        <taxon>Glomerellaceae</taxon>
        <taxon>Colletotrichum</taxon>
        <taxon>Colletotrichum acutatum species complex</taxon>
    </lineage>
</organism>
<evidence type="ECO:0000256" key="3">
    <source>
        <dbReference type="SAM" id="MobiDB-lite"/>
    </source>
</evidence>
<evidence type="ECO:0000256" key="2">
    <source>
        <dbReference type="ARBA" id="ARBA00023157"/>
    </source>
</evidence>
<keyword evidence="2" id="KW-1015">Disulfide bond</keyword>
<evidence type="ECO:0000256" key="1">
    <source>
        <dbReference type="ARBA" id="ARBA00007347"/>
    </source>
</evidence>
<dbReference type="AlphaFoldDB" id="A0A135S1F3"/>
<keyword evidence="5" id="KW-1185">Reference proteome</keyword>
<gene>
    <name evidence="4" type="ORF">CNYM01_08638</name>
</gene>
<dbReference type="OrthoDB" id="6224010at2759"/>
<evidence type="ECO:0008006" key="6">
    <source>
        <dbReference type="Google" id="ProtNLM"/>
    </source>
</evidence>
<dbReference type="PANTHER" id="PTHR22977:SF5">
    <property type="entry name" value="COX ASSEMBLY MITOCHONDRIAL PROTEIN HOMOLOG"/>
    <property type="match status" value="1"/>
</dbReference>
<dbReference type="EMBL" id="JEMN01001686">
    <property type="protein sequence ID" value="KXH29688.1"/>
    <property type="molecule type" value="Genomic_DNA"/>
</dbReference>
<name>A0A135S1F3_9PEZI</name>
<evidence type="ECO:0000313" key="5">
    <source>
        <dbReference type="Proteomes" id="UP000070054"/>
    </source>
</evidence>
<reference evidence="4 5" key="1">
    <citation type="submission" date="2014-02" db="EMBL/GenBank/DDBJ databases">
        <title>The genome sequence of Colletotrichum nymphaeae SA-01.</title>
        <authorList>
            <person name="Baroncelli R."/>
            <person name="Thon M.R."/>
        </authorList>
    </citation>
    <scope>NUCLEOTIDE SEQUENCE [LARGE SCALE GENOMIC DNA]</scope>
    <source>
        <strain evidence="4 5">SA-01</strain>
    </source>
</reference>
<dbReference type="Pfam" id="PF08583">
    <property type="entry name" value="Cmc1"/>
    <property type="match status" value="1"/>
</dbReference>
<dbReference type="GO" id="GO:0005739">
    <property type="term" value="C:mitochondrion"/>
    <property type="evidence" value="ECO:0007669"/>
    <property type="project" value="TreeGrafter"/>
</dbReference>
<comment type="caution">
    <text evidence="4">The sequence shown here is derived from an EMBL/GenBank/DDBJ whole genome shotgun (WGS) entry which is preliminary data.</text>
</comment>
<dbReference type="InterPro" id="IPR013892">
    <property type="entry name" value="Cyt_c_biogenesis_Cmc1-like"/>
</dbReference>
<sequence>MAAQNPTGGDPAGLPMPSRNPLPLSASQEAQIRDIYHARVRNACAPEIKGSFFPGSHLTPFPLSPFSVALSGEYALLQVPILPKPSTALALQILHLKKAPSFADCALNRTFTVSFVCRTQLRAMNGCMKAHATPEEHDAAREEWFAKRMERQKERERKAVKKAQQEDFIREWWGLPEKDAETRRKEEEKMRLGERVGGYAARDRKSVAAEERR</sequence>
<protein>
    <recommendedName>
        <fullName evidence="6">COX assembly mitochondrial protein</fullName>
    </recommendedName>
</protein>
<comment type="similarity">
    <text evidence="1">Belongs to the CMC family.</text>
</comment>
<evidence type="ECO:0000313" key="4">
    <source>
        <dbReference type="EMBL" id="KXH29688.1"/>
    </source>
</evidence>
<feature type="region of interest" description="Disordered" evidence="3">
    <location>
        <begin position="1"/>
        <end position="23"/>
    </location>
</feature>
<dbReference type="PANTHER" id="PTHR22977">
    <property type="entry name" value="COX ASSEMBLY MITOCHONDRIAL PROTEIN"/>
    <property type="match status" value="1"/>
</dbReference>
<proteinExistence type="inferred from homology"/>
<accession>A0A135S1F3</accession>